<accession>A0A848HKF0</accession>
<feature type="chain" id="PRO_5032797043" evidence="2">
    <location>
        <begin position="19"/>
        <end position="267"/>
    </location>
</feature>
<comment type="caution">
    <text evidence="3">The sequence shown here is derived from an EMBL/GenBank/DDBJ whole genome shotgun (WGS) entry which is preliminary data.</text>
</comment>
<dbReference type="InterPro" id="IPR011990">
    <property type="entry name" value="TPR-like_helical_dom_sf"/>
</dbReference>
<evidence type="ECO:0000313" key="4">
    <source>
        <dbReference type="Proteomes" id="UP000583752"/>
    </source>
</evidence>
<dbReference type="AlphaFoldDB" id="A0A848HKF0"/>
<proteinExistence type="predicted"/>
<dbReference type="Gene3D" id="1.25.40.10">
    <property type="entry name" value="Tetratricopeptide repeat domain"/>
    <property type="match status" value="1"/>
</dbReference>
<dbReference type="EMBL" id="JABBGG010000008">
    <property type="protein sequence ID" value="NML62346.1"/>
    <property type="molecule type" value="Genomic_DNA"/>
</dbReference>
<keyword evidence="2" id="KW-0732">Signal</keyword>
<name>A0A848HKF0_9BURK</name>
<evidence type="ECO:0000256" key="2">
    <source>
        <dbReference type="SAM" id="SignalP"/>
    </source>
</evidence>
<evidence type="ECO:0000313" key="3">
    <source>
        <dbReference type="EMBL" id="NML62346.1"/>
    </source>
</evidence>
<dbReference type="InterPro" id="IPR006597">
    <property type="entry name" value="Sel1-like"/>
</dbReference>
<sequence>MRALVLAVALSVSGAAFADDLADANKALVAKSYPQALQLFSKLADAGNAEARFRLGEMVWYGQGVPVDRAKGDALFAQAAAAGIADAKTAMARTARRTERSADIAWWTSKYDGADLTSGKYSCDRPAIPEVSKDNAEIAATNTAFNAWVACYNGFIANLADAMPPGKRIPADILDLMSEAEFEQARIHLDRVYGGVSDSAQAAAGELMGKHGVWEKATVAYVAEANKQAGVRNDMQKAQLELDMHQRGGRQAVANPPSPPPPPPTRR</sequence>
<dbReference type="SMART" id="SM00671">
    <property type="entry name" value="SEL1"/>
    <property type="match status" value="2"/>
</dbReference>
<gene>
    <name evidence="3" type="ORF">HHL21_14935</name>
</gene>
<keyword evidence="4" id="KW-1185">Reference proteome</keyword>
<evidence type="ECO:0000256" key="1">
    <source>
        <dbReference type="SAM" id="MobiDB-lite"/>
    </source>
</evidence>
<feature type="region of interest" description="Disordered" evidence="1">
    <location>
        <begin position="243"/>
        <end position="267"/>
    </location>
</feature>
<reference evidence="3 4" key="1">
    <citation type="submission" date="2020-04" db="EMBL/GenBank/DDBJ databases">
        <title>Massilia sp. RP-1-19 isolated from soil.</title>
        <authorList>
            <person name="Dahal R.H."/>
        </authorList>
    </citation>
    <scope>NUCLEOTIDE SEQUENCE [LARGE SCALE GENOMIC DNA]</scope>
    <source>
        <strain evidence="3 4">RP-1-19</strain>
    </source>
</reference>
<protein>
    <submittedName>
        <fullName evidence="3">Sel1 repeat family protein</fullName>
    </submittedName>
</protein>
<feature type="signal peptide" evidence="2">
    <location>
        <begin position="1"/>
        <end position="18"/>
    </location>
</feature>
<feature type="compositionally biased region" description="Pro residues" evidence="1">
    <location>
        <begin position="256"/>
        <end position="267"/>
    </location>
</feature>
<dbReference type="SUPFAM" id="SSF81901">
    <property type="entry name" value="HCP-like"/>
    <property type="match status" value="1"/>
</dbReference>
<dbReference type="RefSeq" id="WP_169467242.1">
    <property type="nucleotide sequence ID" value="NZ_JABBGG010000008.1"/>
</dbReference>
<dbReference type="Proteomes" id="UP000583752">
    <property type="component" value="Unassembled WGS sequence"/>
</dbReference>
<organism evidence="3 4">
    <name type="scientific">Massilia polaris</name>
    <dbReference type="NCBI Taxonomy" id="2728846"/>
    <lineage>
        <taxon>Bacteria</taxon>
        <taxon>Pseudomonadati</taxon>
        <taxon>Pseudomonadota</taxon>
        <taxon>Betaproteobacteria</taxon>
        <taxon>Burkholderiales</taxon>
        <taxon>Oxalobacteraceae</taxon>
        <taxon>Telluria group</taxon>
        <taxon>Massilia</taxon>
    </lineage>
</organism>